<protein>
    <submittedName>
        <fullName evidence="1">Uncharacterized protein</fullName>
    </submittedName>
</protein>
<keyword evidence="2" id="KW-1185">Reference proteome</keyword>
<comment type="caution">
    <text evidence="1">The sequence shown here is derived from an EMBL/GenBank/DDBJ whole genome shotgun (WGS) entry which is preliminary data.</text>
</comment>
<sequence length="173" mass="19651">MRWRCSDSRATASFSQELDKSEPQFISTGKAGQTSSISDIGLFPVYQRRAFRRRGDAKTTCRHLRHTWTSDITGSVLIVTGSIVVIDTTHPGDVHKDMLPTRDHQPLSRSGRRKAIMTGRSQGVTRCDNGFVKIAHFRHGHGDTRSKAHPRRMVIVWIYSRATYDGQEWNNNN</sequence>
<dbReference type="Proteomes" id="UP001207468">
    <property type="component" value="Unassembled WGS sequence"/>
</dbReference>
<dbReference type="EMBL" id="JAGFNK010000162">
    <property type="protein sequence ID" value="KAI9463029.1"/>
    <property type="molecule type" value="Genomic_DNA"/>
</dbReference>
<organism evidence="1 2">
    <name type="scientific">Russula earlei</name>
    <dbReference type="NCBI Taxonomy" id="71964"/>
    <lineage>
        <taxon>Eukaryota</taxon>
        <taxon>Fungi</taxon>
        <taxon>Dikarya</taxon>
        <taxon>Basidiomycota</taxon>
        <taxon>Agaricomycotina</taxon>
        <taxon>Agaricomycetes</taxon>
        <taxon>Russulales</taxon>
        <taxon>Russulaceae</taxon>
        <taxon>Russula</taxon>
    </lineage>
</organism>
<evidence type="ECO:0000313" key="1">
    <source>
        <dbReference type="EMBL" id="KAI9463029.1"/>
    </source>
</evidence>
<evidence type="ECO:0000313" key="2">
    <source>
        <dbReference type="Proteomes" id="UP001207468"/>
    </source>
</evidence>
<name>A0ACC0U4T7_9AGAM</name>
<reference evidence="1" key="1">
    <citation type="submission" date="2021-03" db="EMBL/GenBank/DDBJ databases">
        <title>Evolutionary priming and transition to the ectomycorrhizal habit in an iconic lineage of mushroom-forming fungi: is preadaptation a requirement?</title>
        <authorList>
            <consortium name="DOE Joint Genome Institute"/>
            <person name="Looney B.P."/>
            <person name="Miyauchi S."/>
            <person name="Morin E."/>
            <person name="Drula E."/>
            <person name="Courty P.E."/>
            <person name="Chicoki N."/>
            <person name="Fauchery L."/>
            <person name="Kohler A."/>
            <person name="Kuo A."/>
            <person name="LaButti K."/>
            <person name="Pangilinan J."/>
            <person name="Lipzen A."/>
            <person name="Riley R."/>
            <person name="Andreopoulos W."/>
            <person name="He G."/>
            <person name="Johnson J."/>
            <person name="Barry K.W."/>
            <person name="Grigoriev I.V."/>
            <person name="Nagy L."/>
            <person name="Hibbett D."/>
            <person name="Henrissat B."/>
            <person name="Matheny P.B."/>
            <person name="Labbe J."/>
            <person name="Martin A.F."/>
        </authorList>
    </citation>
    <scope>NUCLEOTIDE SEQUENCE</scope>
    <source>
        <strain evidence="1">BPL698</strain>
    </source>
</reference>
<gene>
    <name evidence="1" type="ORF">F5148DRAFT_207334</name>
</gene>
<proteinExistence type="predicted"/>
<accession>A0ACC0U4T7</accession>